<dbReference type="STRING" id="35752.SAMN05421541_101555"/>
<keyword evidence="3" id="KW-1185">Reference proteome</keyword>
<dbReference type="RefSeq" id="WP_093609520.1">
    <property type="nucleotide sequence ID" value="NZ_BOMT01000010.1"/>
</dbReference>
<dbReference type="Proteomes" id="UP000199645">
    <property type="component" value="Unassembled WGS sequence"/>
</dbReference>
<name>A0A1I2A7Z4_9ACTN</name>
<proteinExistence type="predicted"/>
<reference evidence="2 3" key="1">
    <citation type="submission" date="2016-10" db="EMBL/GenBank/DDBJ databases">
        <authorList>
            <person name="de Groot N.N."/>
        </authorList>
    </citation>
    <scope>NUCLEOTIDE SEQUENCE [LARGE SCALE GENOMIC DNA]</scope>
    <source>
        <strain evidence="2 3">DSM 43019</strain>
    </source>
</reference>
<organism evidence="2 3">
    <name type="scientific">Actinoplanes philippinensis</name>
    <dbReference type="NCBI Taxonomy" id="35752"/>
    <lineage>
        <taxon>Bacteria</taxon>
        <taxon>Bacillati</taxon>
        <taxon>Actinomycetota</taxon>
        <taxon>Actinomycetes</taxon>
        <taxon>Micromonosporales</taxon>
        <taxon>Micromonosporaceae</taxon>
        <taxon>Actinoplanes</taxon>
    </lineage>
</organism>
<dbReference type="AlphaFoldDB" id="A0A1I2A7Z4"/>
<keyword evidence="1" id="KW-0812">Transmembrane</keyword>
<feature type="transmembrane region" description="Helical" evidence="1">
    <location>
        <begin position="69"/>
        <end position="90"/>
    </location>
</feature>
<keyword evidence="1" id="KW-0472">Membrane</keyword>
<evidence type="ECO:0000313" key="2">
    <source>
        <dbReference type="EMBL" id="SFE39849.1"/>
    </source>
</evidence>
<evidence type="ECO:0000313" key="3">
    <source>
        <dbReference type="Proteomes" id="UP000199645"/>
    </source>
</evidence>
<gene>
    <name evidence="2" type="ORF">SAMN05421541_101555</name>
</gene>
<dbReference type="EMBL" id="FONV01000001">
    <property type="protein sequence ID" value="SFE39849.1"/>
    <property type="molecule type" value="Genomic_DNA"/>
</dbReference>
<accession>A0A1I2A7Z4</accession>
<protein>
    <submittedName>
        <fullName evidence="2">Uncharacterized protein</fullName>
    </submittedName>
</protein>
<keyword evidence="1" id="KW-1133">Transmembrane helix</keyword>
<sequence length="107" mass="11696">MRRLLFALLNCSLITALVTLGAATLNLLYLMFSSDTEVASKTGMFGAVSFESVKNADGSLSVQAGLESWTPLIVVWVILTLGLFASFLTYRWLKGYKARLIEASKRG</sequence>
<evidence type="ECO:0000256" key="1">
    <source>
        <dbReference type="SAM" id="Phobius"/>
    </source>
</evidence>